<dbReference type="RefSeq" id="XP_066710148.1">
    <property type="nucleotide sequence ID" value="XM_066864000.1"/>
</dbReference>
<keyword evidence="3" id="KW-1185">Reference proteome</keyword>
<proteinExistence type="predicted"/>
<name>A0ABR1TAW0_9PEZI</name>
<gene>
    <name evidence="2" type="ORF">PG994_012591</name>
</gene>
<reference evidence="2 3" key="1">
    <citation type="submission" date="2023-01" db="EMBL/GenBank/DDBJ databases">
        <title>Analysis of 21 Apiospora genomes using comparative genomics revels a genus with tremendous synthesis potential of carbohydrate active enzymes and secondary metabolites.</title>
        <authorList>
            <person name="Sorensen T."/>
        </authorList>
    </citation>
    <scope>NUCLEOTIDE SEQUENCE [LARGE SCALE GENOMIC DNA]</scope>
    <source>
        <strain evidence="2 3">CBS 135458</strain>
    </source>
</reference>
<organism evidence="2 3">
    <name type="scientific">Apiospora phragmitis</name>
    <dbReference type="NCBI Taxonomy" id="2905665"/>
    <lineage>
        <taxon>Eukaryota</taxon>
        <taxon>Fungi</taxon>
        <taxon>Dikarya</taxon>
        <taxon>Ascomycota</taxon>
        <taxon>Pezizomycotina</taxon>
        <taxon>Sordariomycetes</taxon>
        <taxon>Xylariomycetidae</taxon>
        <taxon>Amphisphaeriales</taxon>
        <taxon>Apiosporaceae</taxon>
        <taxon>Apiospora</taxon>
    </lineage>
</organism>
<protein>
    <submittedName>
        <fullName evidence="2">Uncharacterized protein</fullName>
    </submittedName>
</protein>
<dbReference type="EMBL" id="JAQQWL010000012">
    <property type="protein sequence ID" value="KAK8043753.1"/>
    <property type="molecule type" value="Genomic_DNA"/>
</dbReference>
<sequence length="164" mass="18294">MPFQGAVSRILANLLPLIHRSPKPRVLSTLNGTKEKRINDQDIGLEKKWGIVSVVDHTTICTSLAFDYLSANETLKKTAFIHATPGFVISGWIIVYFGKSLSESGERHAYLLSTESISPGSSRTNKENDVVPDNEVLKYYHERNQGETIWNHTAQVREAALGRS</sequence>
<evidence type="ECO:0000313" key="3">
    <source>
        <dbReference type="Proteomes" id="UP001480595"/>
    </source>
</evidence>
<dbReference type="Proteomes" id="UP001480595">
    <property type="component" value="Unassembled WGS sequence"/>
</dbReference>
<comment type="caution">
    <text evidence="2">The sequence shown here is derived from an EMBL/GenBank/DDBJ whole genome shotgun (WGS) entry which is preliminary data.</text>
</comment>
<dbReference type="PANTHER" id="PTHR47534">
    <property type="entry name" value="YALI0E05731P"/>
    <property type="match status" value="1"/>
</dbReference>
<accession>A0ABR1TAW0</accession>
<dbReference type="InterPro" id="IPR052228">
    <property type="entry name" value="Sec_Metab_Biosynth_Oxidored"/>
</dbReference>
<evidence type="ECO:0000256" key="1">
    <source>
        <dbReference type="ARBA" id="ARBA00023002"/>
    </source>
</evidence>
<keyword evidence="1" id="KW-0560">Oxidoreductase</keyword>
<evidence type="ECO:0000313" key="2">
    <source>
        <dbReference type="EMBL" id="KAK8043753.1"/>
    </source>
</evidence>
<dbReference type="GeneID" id="92097063"/>
<dbReference type="PANTHER" id="PTHR47534:SF3">
    <property type="entry name" value="ALCOHOL DEHYDROGENASE-LIKE C-TERMINAL DOMAIN-CONTAINING PROTEIN"/>
    <property type="match status" value="1"/>
</dbReference>